<dbReference type="AlphaFoldDB" id="A0A1R4K2U5"/>
<organism evidence="2 3">
    <name type="scientific">Mycetocola reblochoni REB411</name>
    <dbReference type="NCBI Taxonomy" id="1255698"/>
    <lineage>
        <taxon>Bacteria</taxon>
        <taxon>Bacillati</taxon>
        <taxon>Actinomycetota</taxon>
        <taxon>Actinomycetes</taxon>
        <taxon>Micrococcales</taxon>
        <taxon>Microbacteriaceae</taxon>
        <taxon>Mycetocola</taxon>
    </lineage>
</organism>
<dbReference type="EMBL" id="FUKR01000061">
    <property type="protein sequence ID" value="SJN38556.1"/>
    <property type="molecule type" value="Genomic_DNA"/>
</dbReference>
<gene>
    <name evidence="2" type="ORF">FM119_11000</name>
</gene>
<accession>A0A1R4K2U5</accession>
<evidence type="ECO:0000313" key="3">
    <source>
        <dbReference type="Proteomes" id="UP000196778"/>
    </source>
</evidence>
<feature type="region of interest" description="Disordered" evidence="1">
    <location>
        <begin position="1"/>
        <end position="20"/>
    </location>
</feature>
<feature type="region of interest" description="Disordered" evidence="1">
    <location>
        <begin position="38"/>
        <end position="61"/>
    </location>
</feature>
<dbReference type="RefSeq" id="WP_087138089.1">
    <property type="nucleotide sequence ID" value="NZ_FUKR01000061.1"/>
</dbReference>
<sequence>MTGGGRGGRAPRPKTATATGLTAAGLTALLALTGCSRTDAEQPVPTPTAVDLSTVDPDDPDGNALWHLRDAELLGRVVDAVGDEPSVRMRGTITEKTLGDGGAAVPGRSIGVDVVRSADDYLARIDADEVEVEVTVVGGDAYVSGNAALAEQTGVAEVADGAVCVTPDDEIVRRWSPVADPELLLESLLLETETPASGREPSAEDSTVEVVVGEEAAPLGRILVARVGAPLPSELVVADETGSAELRFDGWGDEQGVEPPARVSRPCG</sequence>
<evidence type="ECO:0000313" key="2">
    <source>
        <dbReference type="EMBL" id="SJN38556.1"/>
    </source>
</evidence>
<dbReference type="Proteomes" id="UP000196778">
    <property type="component" value="Unassembled WGS sequence"/>
</dbReference>
<protein>
    <recommendedName>
        <fullName evidence="4">Lipoprotein</fullName>
    </recommendedName>
</protein>
<reference evidence="3" key="1">
    <citation type="submission" date="2017-02" db="EMBL/GenBank/DDBJ databases">
        <authorList>
            <person name="Dridi B."/>
        </authorList>
    </citation>
    <scope>NUCLEOTIDE SEQUENCE [LARGE SCALE GENOMIC DNA]</scope>
    <source>
        <strain evidence="3">EB411</strain>
    </source>
</reference>
<evidence type="ECO:0000256" key="1">
    <source>
        <dbReference type="SAM" id="MobiDB-lite"/>
    </source>
</evidence>
<proteinExistence type="predicted"/>
<keyword evidence="3" id="KW-1185">Reference proteome</keyword>
<evidence type="ECO:0008006" key="4">
    <source>
        <dbReference type="Google" id="ProtNLM"/>
    </source>
</evidence>
<feature type="region of interest" description="Disordered" evidence="1">
    <location>
        <begin position="247"/>
        <end position="268"/>
    </location>
</feature>
<dbReference type="PROSITE" id="PS51257">
    <property type="entry name" value="PROKAR_LIPOPROTEIN"/>
    <property type="match status" value="1"/>
</dbReference>
<name>A0A1R4K2U5_9MICO</name>